<evidence type="ECO:0000256" key="1">
    <source>
        <dbReference type="ARBA" id="ARBA00023125"/>
    </source>
</evidence>
<dbReference type="InterPro" id="IPR009057">
    <property type="entry name" value="Homeodomain-like_sf"/>
</dbReference>
<dbReference type="InterPro" id="IPR006600">
    <property type="entry name" value="HTH_CenpB_DNA-bd_dom"/>
</dbReference>
<keyword evidence="1" id="KW-0238">DNA-binding</keyword>
<protein>
    <submittedName>
        <fullName evidence="3">Putative transposase tan1</fullName>
    </submittedName>
</protein>
<dbReference type="InterPro" id="IPR036397">
    <property type="entry name" value="RNaseH_sf"/>
</dbReference>
<dbReference type="Gene3D" id="3.30.420.10">
    <property type="entry name" value="Ribonuclease H-like superfamily/Ribonuclease H"/>
    <property type="match status" value="1"/>
</dbReference>
<dbReference type="GO" id="GO:0005634">
    <property type="term" value="C:nucleus"/>
    <property type="evidence" value="ECO:0007669"/>
    <property type="project" value="TreeGrafter"/>
</dbReference>
<gene>
    <name evidence="3" type="ORF">UCRPC4_g03274</name>
</gene>
<accession>A0A0G2EJN0</accession>
<sequence length="545" mass="61802">MKLKTQQRNQTIQLALTAYFNNEFPSIRACARAFKIPESTLRSRLNGTQESGFAQRTQLLLAQEQEQMLAQWILDLDAQGHAPAPAQVREMVQIIRISSGTPQPIPPIGQNWVTHFKQRNPQIATVLGKALDTARIQGTSPEALREWFTLFQKTITENHIKPEDMYNMDETGLALGVGRNQFVLGNAERPQTYIKTPNNREWVSIIETIAADGRLLQPLVIFKGQSLQSTWFPKDSIPDWKFISSDNGWTSNNVALYWLQDIFIPQTSSALRKRLLIIDGHKSHCSLEFMWKCHQNQIIVLYLPAHSSHITQPLDLTCFSPLKRAYRAQIAAAASFDDSAPIKKIQFIQFYESARLQALKTSTIRSGWNAAGLIPFNPIKVYGSNLARAGRRNSPIYQDNYPKTPQKPSLSIEKALILTPYNTRQLETSIQALRSIIRPNRSIRTWISKVQKGFGLSHAREAKAIYTYKGLQAKLSTIRDKKGRIKVAVNPNTMFADAVNIRAAQEEEQARIAQYEAQNPAEKLEQVARTIQSNPIESFMFSFQL</sequence>
<name>A0A0G2EJN0_PHACM</name>
<comment type="caution">
    <text evidence="3">The sequence shown here is derived from an EMBL/GenBank/DDBJ whole genome shotgun (WGS) entry which is preliminary data.</text>
</comment>
<evidence type="ECO:0000313" key="4">
    <source>
        <dbReference type="Proteomes" id="UP000053317"/>
    </source>
</evidence>
<evidence type="ECO:0000313" key="3">
    <source>
        <dbReference type="EMBL" id="KKY22579.1"/>
    </source>
</evidence>
<dbReference type="InterPro" id="IPR050863">
    <property type="entry name" value="CenT-Element_Derived"/>
</dbReference>
<dbReference type="Proteomes" id="UP000053317">
    <property type="component" value="Unassembled WGS sequence"/>
</dbReference>
<dbReference type="PROSITE" id="PS51253">
    <property type="entry name" value="HTH_CENPB"/>
    <property type="match status" value="1"/>
</dbReference>
<dbReference type="Pfam" id="PF03184">
    <property type="entry name" value="DDE_1"/>
    <property type="match status" value="1"/>
</dbReference>
<dbReference type="SUPFAM" id="SSF46689">
    <property type="entry name" value="Homeodomain-like"/>
    <property type="match status" value="1"/>
</dbReference>
<dbReference type="PANTHER" id="PTHR19303">
    <property type="entry name" value="TRANSPOSON"/>
    <property type="match status" value="1"/>
</dbReference>
<evidence type="ECO:0000259" key="2">
    <source>
        <dbReference type="PROSITE" id="PS51253"/>
    </source>
</evidence>
<keyword evidence="4" id="KW-1185">Reference proteome</keyword>
<organism evidence="3 4">
    <name type="scientific">Phaeomoniella chlamydospora</name>
    <name type="common">Phaeoacremonium chlamydosporum</name>
    <dbReference type="NCBI Taxonomy" id="158046"/>
    <lineage>
        <taxon>Eukaryota</taxon>
        <taxon>Fungi</taxon>
        <taxon>Dikarya</taxon>
        <taxon>Ascomycota</taxon>
        <taxon>Pezizomycotina</taxon>
        <taxon>Eurotiomycetes</taxon>
        <taxon>Chaetothyriomycetidae</taxon>
        <taxon>Phaeomoniellales</taxon>
        <taxon>Phaeomoniellaceae</taxon>
        <taxon>Phaeomoniella</taxon>
    </lineage>
</organism>
<dbReference type="AlphaFoldDB" id="A0A0G2EJN0"/>
<reference evidence="3 4" key="1">
    <citation type="submission" date="2015-05" db="EMBL/GenBank/DDBJ databases">
        <title>Distinctive expansion of gene families associated with plant cell wall degradation and secondary metabolism in the genomes of grapevine trunk pathogens.</title>
        <authorList>
            <person name="Lawrence D.P."/>
            <person name="Travadon R."/>
            <person name="Rolshausen P.E."/>
            <person name="Baumgartner K."/>
        </authorList>
    </citation>
    <scope>NUCLEOTIDE SEQUENCE [LARGE SCALE GENOMIC DNA]</scope>
    <source>
        <strain evidence="3">UCRPC4</strain>
    </source>
</reference>
<feature type="domain" description="HTH CENPB-type" evidence="2">
    <location>
        <begin position="53"/>
        <end position="126"/>
    </location>
</feature>
<dbReference type="OrthoDB" id="4510550at2759"/>
<dbReference type="PANTHER" id="PTHR19303:SF74">
    <property type="entry name" value="POGO TRANSPOSABLE ELEMENT WITH KRAB DOMAIN"/>
    <property type="match status" value="1"/>
</dbReference>
<proteinExistence type="predicted"/>
<dbReference type="InterPro" id="IPR004875">
    <property type="entry name" value="DDE_SF_endonuclease_dom"/>
</dbReference>
<dbReference type="GO" id="GO:0003677">
    <property type="term" value="F:DNA binding"/>
    <property type="evidence" value="ECO:0007669"/>
    <property type="project" value="UniProtKB-KW"/>
</dbReference>
<dbReference type="Pfam" id="PF03221">
    <property type="entry name" value="HTH_Tnp_Tc5"/>
    <property type="match status" value="1"/>
</dbReference>
<dbReference type="EMBL" id="LCWF01000076">
    <property type="protein sequence ID" value="KKY22579.1"/>
    <property type="molecule type" value="Genomic_DNA"/>
</dbReference>
<reference evidence="3 4" key="2">
    <citation type="submission" date="2015-05" db="EMBL/GenBank/DDBJ databases">
        <authorList>
            <person name="Morales-Cruz A."/>
            <person name="Amrine K.C."/>
            <person name="Cantu D."/>
        </authorList>
    </citation>
    <scope>NUCLEOTIDE SEQUENCE [LARGE SCALE GENOMIC DNA]</scope>
    <source>
        <strain evidence="3">UCRPC4</strain>
    </source>
</reference>
<dbReference type="SMART" id="SM00674">
    <property type="entry name" value="CENPB"/>
    <property type="match status" value="1"/>
</dbReference>